<keyword evidence="2" id="KW-1185">Reference proteome</keyword>
<dbReference type="AlphaFoldDB" id="F8B3D4"/>
<organism evidence="1 2">
    <name type="scientific">Candidatus Protofrankia datiscae</name>
    <dbReference type="NCBI Taxonomy" id="2716812"/>
    <lineage>
        <taxon>Bacteria</taxon>
        <taxon>Bacillati</taxon>
        <taxon>Actinomycetota</taxon>
        <taxon>Actinomycetes</taxon>
        <taxon>Frankiales</taxon>
        <taxon>Frankiaceae</taxon>
        <taxon>Protofrankia</taxon>
    </lineage>
</organism>
<reference evidence="1 2" key="1">
    <citation type="submission" date="2011-05" db="EMBL/GenBank/DDBJ databases">
        <title>Complete sequence of chromosome of Frankia symbiont of Datisca glomerata.</title>
        <authorList>
            <consortium name="US DOE Joint Genome Institute"/>
            <person name="Lucas S."/>
            <person name="Han J."/>
            <person name="Lapidus A."/>
            <person name="Cheng J.-F."/>
            <person name="Goodwin L."/>
            <person name="Pitluck S."/>
            <person name="Peters L."/>
            <person name="Mikhailova N."/>
            <person name="Chertkov O."/>
            <person name="Teshima H."/>
            <person name="Han C."/>
            <person name="Tapia R."/>
            <person name="Land M."/>
            <person name="Hauser L."/>
            <person name="Kyrpides N."/>
            <person name="Ivanova N."/>
            <person name="Pagani I."/>
            <person name="Berry A."/>
            <person name="Pawlowski K."/>
            <person name="Persson T."/>
            <person name="Vanden Heuvel B."/>
            <person name="Benson D."/>
            <person name="Woyke T."/>
        </authorList>
    </citation>
    <scope>NUCLEOTIDE SEQUENCE [LARGE SCALE GENOMIC DNA]</scope>
    <source>
        <strain evidence="2">4085684</strain>
    </source>
</reference>
<gene>
    <name evidence="1" type="ordered locus">FsymDg_1374</name>
</gene>
<proteinExistence type="predicted"/>
<evidence type="ECO:0000313" key="1">
    <source>
        <dbReference type="EMBL" id="AEH08846.1"/>
    </source>
</evidence>
<name>F8B3D4_9ACTN</name>
<sequence length="55" mass="5850">MVAAIAQQAVDAVEMACKVPGHDYAHGEAYRRTRPAGLMDRMNACSAAVFPSPES</sequence>
<protein>
    <submittedName>
        <fullName evidence="1">Uncharacterized protein</fullName>
    </submittedName>
</protein>
<dbReference type="Proteomes" id="UP000001549">
    <property type="component" value="Chromosome"/>
</dbReference>
<dbReference type="HOGENOM" id="CLU_3025665_0_0_11"/>
<evidence type="ECO:0000313" key="2">
    <source>
        <dbReference type="Proteomes" id="UP000001549"/>
    </source>
</evidence>
<accession>F8B3D4</accession>
<dbReference type="KEGG" id="fsy:FsymDg_1374"/>
<dbReference type="EMBL" id="CP002801">
    <property type="protein sequence ID" value="AEH08846.1"/>
    <property type="molecule type" value="Genomic_DNA"/>
</dbReference>